<dbReference type="PANTHER" id="PTHR30032">
    <property type="entry name" value="N-ACETYLMURAMOYL-L-ALANINE AMIDASE-RELATED"/>
    <property type="match status" value="1"/>
</dbReference>
<name>A0A9J6REA0_9BACI</name>
<dbReference type="NCBIfam" id="TIGR02669">
    <property type="entry name" value="SpoIID_LytB"/>
    <property type="match status" value="1"/>
</dbReference>
<protein>
    <submittedName>
        <fullName evidence="3">Stage II sporulation protein D</fullName>
    </submittedName>
</protein>
<dbReference type="InterPro" id="IPR013693">
    <property type="entry name" value="SpoIID/LytB_N"/>
</dbReference>
<dbReference type="Proteomes" id="UP001084197">
    <property type="component" value="Unassembled WGS sequence"/>
</dbReference>
<dbReference type="PANTHER" id="PTHR30032:SF4">
    <property type="entry name" value="AMIDASE ENHANCER"/>
    <property type="match status" value="1"/>
</dbReference>
<evidence type="ECO:0000256" key="1">
    <source>
        <dbReference type="SAM" id="Phobius"/>
    </source>
</evidence>
<feature type="domain" description="Sporulation stage II protein D amidase enhancer LytB N-terminal" evidence="2">
    <location>
        <begin position="75"/>
        <end position="177"/>
    </location>
</feature>
<keyword evidence="1" id="KW-1133">Transmembrane helix</keyword>
<dbReference type="AlphaFoldDB" id="A0A9J6REA0"/>
<sequence>MHPTKKYNTNRNHWKMSSITVISVLLFTILVIPALVVLPNTFQQTDQPNPKEAFPIYEQDYLTNEDDLAVQVLRTELDRVESVPIEQYVVGVVAAEMPADFELEALKAQALAARTYVVQYLSVAETKGEEATIKDTVQHQVYRNNEELQQLWGNEYHQKIKKVTQAVLETRGEILTYQNQPITPAFFSTSNGYTENSEDYWENELPYLKSVSSPWDQASPRFLDQKIIPIDQVEEALDINWNHANNNISTTRTESNRIKTIELAGKTFTGRQIREALELRSTDFTLEQKDNHLIFTTKGYGHGVGMSQYGANGMAQEGNDYREIVYHYYQGVEIDTIADATPKLLVQN</sequence>
<organism evidence="3 4">
    <name type="scientific">Natronobacillus azotifigens</name>
    <dbReference type="NCBI Taxonomy" id="472978"/>
    <lineage>
        <taxon>Bacteria</taxon>
        <taxon>Bacillati</taxon>
        <taxon>Bacillota</taxon>
        <taxon>Bacilli</taxon>
        <taxon>Bacillales</taxon>
        <taxon>Bacillaceae</taxon>
        <taxon>Natronobacillus</taxon>
    </lineage>
</organism>
<proteinExistence type="predicted"/>
<gene>
    <name evidence="3" type="primary">spoIID</name>
    <name evidence="3" type="ORF">OWO01_10590</name>
</gene>
<accession>A0A9J6REA0</accession>
<evidence type="ECO:0000313" key="3">
    <source>
        <dbReference type="EMBL" id="MCZ0703667.1"/>
    </source>
</evidence>
<dbReference type="InterPro" id="IPR014225">
    <property type="entry name" value="Spore_II_D_firmicutes"/>
</dbReference>
<feature type="transmembrane region" description="Helical" evidence="1">
    <location>
        <begin position="21"/>
        <end position="42"/>
    </location>
</feature>
<reference evidence="3" key="1">
    <citation type="submission" date="2022-11" db="EMBL/GenBank/DDBJ databases">
        <title>WGS of Natronobacillus azotifigens 24KS-1, an anaerobic diazotrophic haloalkaliphile from soda-rich habitats.</title>
        <authorList>
            <person name="Sorokin D.Y."/>
            <person name="Merkel A.Y."/>
        </authorList>
    </citation>
    <scope>NUCLEOTIDE SEQUENCE</scope>
    <source>
        <strain evidence="3">24KS-1</strain>
    </source>
</reference>
<dbReference type="Pfam" id="PF08486">
    <property type="entry name" value="SpoIID"/>
    <property type="match status" value="1"/>
</dbReference>
<evidence type="ECO:0000313" key="4">
    <source>
        <dbReference type="Proteomes" id="UP001084197"/>
    </source>
</evidence>
<keyword evidence="1" id="KW-0812">Transmembrane</keyword>
<keyword evidence="1" id="KW-0472">Membrane</keyword>
<evidence type="ECO:0000259" key="2">
    <source>
        <dbReference type="Pfam" id="PF08486"/>
    </source>
</evidence>
<dbReference type="InterPro" id="IPR051922">
    <property type="entry name" value="Bact_Sporulation_Assoc"/>
</dbReference>
<dbReference type="GO" id="GO:0030435">
    <property type="term" value="P:sporulation resulting in formation of a cellular spore"/>
    <property type="evidence" value="ECO:0007669"/>
    <property type="project" value="InterPro"/>
</dbReference>
<dbReference type="NCBIfam" id="TIGR02870">
    <property type="entry name" value="spore_II_D"/>
    <property type="match status" value="1"/>
</dbReference>
<dbReference type="EMBL" id="JAPRAT010000020">
    <property type="protein sequence ID" value="MCZ0703667.1"/>
    <property type="molecule type" value="Genomic_DNA"/>
</dbReference>
<dbReference type="InterPro" id="IPR013486">
    <property type="entry name" value="SpoIID/LytB"/>
</dbReference>
<dbReference type="RefSeq" id="WP_268780430.1">
    <property type="nucleotide sequence ID" value="NZ_JAPRAT010000020.1"/>
</dbReference>
<comment type="caution">
    <text evidence="3">The sequence shown here is derived from an EMBL/GenBank/DDBJ whole genome shotgun (WGS) entry which is preliminary data.</text>
</comment>
<keyword evidence="4" id="KW-1185">Reference proteome</keyword>
<dbReference type="GO" id="GO:0030288">
    <property type="term" value="C:outer membrane-bounded periplasmic space"/>
    <property type="evidence" value="ECO:0007669"/>
    <property type="project" value="TreeGrafter"/>
</dbReference>